<comment type="pathway">
    <text evidence="2">Cofactor metabolism; pyridoxal 5'-phosphate salvage; pyridoxal 5'-phosphate from pyridoxamine 5'-phosphate: step 1/1.</text>
</comment>
<dbReference type="EC" id="1.4.3.5" evidence="4"/>
<evidence type="ECO:0000256" key="7">
    <source>
        <dbReference type="ARBA" id="ARBA00023002"/>
    </source>
</evidence>
<dbReference type="PANTHER" id="PTHR10851:SF0">
    <property type="entry name" value="PYRIDOXINE-5'-PHOSPHATE OXIDASE"/>
    <property type="match status" value="1"/>
</dbReference>
<protein>
    <recommendedName>
        <fullName evidence="4">pyridoxal 5'-phosphate synthase</fullName>
        <ecNumber evidence="4">1.4.3.5</ecNumber>
    </recommendedName>
</protein>
<name>A0A9N8DXB5_9STRA</name>
<evidence type="ECO:0000313" key="11">
    <source>
        <dbReference type="Proteomes" id="UP001153069"/>
    </source>
</evidence>
<evidence type="ECO:0000256" key="5">
    <source>
        <dbReference type="ARBA" id="ARBA00022630"/>
    </source>
</evidence>
<evidence type="ECO:0000256" key="8">
    <source>
        <dbReference type="SAM" id="MobiDB-lite"/>
    </source>
</evidence>
<feature type="region of interest" description="Disordered" evidence="8">
    <location>
        <begin position="1"/>
        <end position="27"/>
    </location>
</feature>
<dbReference type="EMBL" id="CAICTM010000363">
    <property type="protein sequence ID" value="CAB9508859.1"/>
    <property type="molecule type" value="Genomic_DNA"/>
</dbReference>
<dbReference type="GO" id="GO:0008615">
    <property type="term" value="P:pyridoxine biosynthetic process"/>
    <property type="evidence" value="ECO:0007669"/>
    <property type="project" value="InterPro"/>
</dbReference>
<keyword evidence="5" id="KW-0285">Flavoprotein</keyword>
<evidence type="ECO:0000256" key="3">
    <source>
        <dbReference type="ARBA" id="ARBA00005037"/>
    </source>
</evidence>
<feature type="domain" description="Pyridoxamine 5'-phosphate oxidase N-terminal" evidence="9">
    <location>
        <begin position="48"/>
        <end position="151"/>
    </location>
</feature>
<dbReference type="InterPro" id="IPR000659">
    <property type="entry name" value="Pyridox_Oxase"/>
</dbReference>
<evidence type="ECO:0000313" key="10">
    <source>
        <dbReference type="EMBL" id="CAB9508859.1"/>
    </source>
</evidence>
<comment type="pathway">
    <text evidence="3">Cofactor metabolism; pyridoxal 5'-phosphate salvage; pyridoxal 5'-phosphate from pyridoxine 5'-phosphate: step 1/1.</text>
</comment>
<keyword evidence="7" id="KW-0560">Oxidoreductase</keyword>
<dbReference type="SUPFAM" id="SSF50475">
    <property type="entry name" value="FMN-binding split barrel"/>
    <property type="match status" value="1"/>
</dbReference>
<dbReference type="GO" id="GO:0004733">
    <property type="term" value="F:pyridoxamine phosphate oxidase activity"/>
    <property type="evidence" value="ECO:0007669"/>
    <property type="project" value="UniProtKB-EC"/>
</dbReference>
<keyword evidence="6" id="KW-0288">FMN</keyword>
<evidence type="ECO:0000259" key="9">
    <source>
        <dbReference type="Pfam" id="PF01243"/>
    </source>
</evidence>
<dbReference type="AlphaFoldDB" id="A0A9N8DXB5"/>
<dbReference type="PANTHER" id="PTHR10851">
    <property type="entry name" value="PYRIDOXINE-5-PHOSPHATE OXIDASE"/>
    <property type="match status" value="1"/>
</dbReference>
<reference evidence="10" key="1">
    <citation type="submission" date="2020-06" db="EMBL/GenBank/DDBJ databases">
        <authorList>
            <consortium name="Plant Systems Biology data submission"/>
        </authorList>
    </citation>
    <scope>NUCLEOTIDE SEQUENCE</scope>
    <source>
        <strain evidence="10">D6</strain>
    </source>
</reference>
<organism evidence="10 11">
    <name type="scientific">Seminavis robusta</name>
    <dbReference type="NCBI Taxonomy" id="568900"/>
    <lineage>
        <taxon>Eukaryota</taxon>
        <taxon>Sar</taxon>
        <taxon>Stramenopiles</taxon>
        <taxon>Ochrophyta</taxon>
        <taxon>Bacillariophyta</taxon>
        <taxon>Bacillariophyceae</taxon>
        <taxon>Bacillariophycidae</taxon>
        <taxon>Naviculales</taxon>
        <taxon>Naviculaceae</taxon>
        <taxon>Seminavis</taxon>
    </lineage>
</organism>
<dbReference type="Proteomes" id="UP001153069">
    <property type="component" value="Unassembled WGS sequence"/>
</dbReference>
<dbReference type="Gene3D" id="2.30.110.10">
    <property type="entry name" value="Electron Transport, Fmn-binding Protein, Chain A"/>
    <property type="match status" value="1"/>
</dbReference>
<dbReference type="GO" id="GO:0010181">
    <property type="term" value="F:FMN binding"/>
    <property type="evidence" value="ECO:0007669"/>
    <property type="project" value="InterPro"/>
</dbReference>
<evidence type="ECO:0000256" key="2">
    <source>
        <dbReference type="ARBA" id="ARBA00004738"/>
    </source>
</evidence>
<proteinExistence type="predicted"/>
<keyword evidence="11" id="KW-1185">Reference proteome</keyword>
<dbReference type="InterPro" id="IPR012349">
    <property type="entry name" value="Split_barrel_FMN-bd"/>
</dbReference>
<accession>A0A9N8DXB5</accession>
<sequence>MEGLESGLGELLADSNPTNNEASNMGHDPLSQFLSDWAKAKEAKDSNAFFCTLATVTEDGAPELRMLALRGVDAARGTFLIETHDSSPKFHQLKANGKWSLLTFWNQPIMMQYRIKGTGITLLDATEMEERFQKKPKSAQLLPLYYANHQAQSSVLKGGREEFVSTMKDLLNKEYAEKPVPFQPSLVGIQFKPDVIEEWRGSAADRLHERYRYVYQKSEAGLWNKETLVP</sequence>
<evidence type="ECO:0000256" key="4">
    <source>
        <dbReference type="ARBA" id="ARBA00012801"/>
    </source>
</evidence>
<evidence type="ECO:0000256" key="1">
    <source>
        <dbReference type="ARBA" id="ARBA00001917"/>
    </source>
</evidence>
<dbReference type="Pfam" id="PF01243">
    <property type="entry name" value="PNPOx_N"/>
    <property type="match status" value="1"/>
</dbReference>
<feature type="compositionally biased region" description="Low complexity" evidence="8">
    <location>
        <begin position="1"/>
        <end position="12"/>
    </location>
</feature>
<comment type="cofactor">
    <cofactor evidence="1">
        <name>FMN</name>
        <dbReference type="ChEBI" id="CHEBI:58210"/>
    </cofactor>
</comment>
<evidence type="ECO:0000256" key="6">
    <source>
        <dbReference type="ARBA" id="ARBA00022643"/>
    </source>
</evidence>
<dbReference type="InterPro" id="IPR011576">
    <property type="entry name" value="Pyridox_Oxase_N"/>
</dbReference>
<gene>
    <name evidence="10" type="ORF">SEMRO_364_G127070.1</name>
</gene>
<comment type="caution">
    <text evidence="10">The sequence shown here is derived from an EMBL/GenBank/DDBJ whole genome shotgun (WGS) entry which is preliminary data.</text>
</comment>